<evidence type="ECO:0000313" key="3">
    <source>
        <dbReference type="Proteomes" id="UP000230492"/>
    </source>
</evidence>
<sequence>MSLSFKPATREASYARIALSGPSGSGKTYTALALGTALADKVAVIDTERGSASKYVGLNGWQFDTVQPDSFSPLSLVELLGLAAGGEYGCVIVDSLSHYWMGVDGMLEQADRHAVRGNTFAGWKEVRPDERRMIDALVSYPGHIIVTMRSKTEYVIEENERGKKTPRKVGMKPEQRDGIEYEFDVVGDLDHDNTLTVVKSRIHTLAKAVVPMPGEEFAHQIRDWLSDGARVPTVAEYRKQALAAETREELKALYDEVSGHKLTVAPTVDRDGNSTVLGDLITDLAREMKRAEQ</sequence>
<protein>
    <submittedName>
        <fullName evidence="2">AAA-ATPase</fullName>
    </submittedName>
</protein>
<dbReference type="SUPFAM" id="SSF52540">
    <property type="entry name" value="P-loop containing nucleoside triphosphate hydrolases"/>
    <property type="match status" value="1"/>
</dbReference>
<name>A0A2D1GHN6_9CAUD</name>
<dbReference type="Gene3D" id="3.40.50.300">
    <property type="entry name" value="P-loop containing nucleotide triphosphate hydrolases"/>
    <property type="match status" value="1"/>
</dbReference>
<accession>A0A2D1GHN6</accession>
<dbReference type="Proteomes" id="UP000230492">
    <property type="component" value="Segment"/>
</dbReference>
<dbReference type="SMART" id="SM00382">
    <property type="entry name" value="AAA"/>
    <property type="match status" value="1"/>
</dbReference>
<dbReference type="Pfam" id="PF13479">
    <property type="entry name" value="AAA_24"/>
    <property type="match status" value="1"/>
</dbReference>
<evidence type="ECO:0000259" key="1">
    <source>
        <dbReference type="SMART" id="SM00382"/>
    </source>
</evidence>
<dbReference type="EMBL" id="MF919526">
    <property type="protein sequence ID" value="ATN91240.1"/>
    <property type="molecule type" value="Genomic_DNA"/>
</dbReference>
<reference evidence="3" key="1">
    <citation type="submission" date="2017-09" db="EMBL/GenBank/DDBJ databases">
        <authorList>
            <person name="Ehlers B."/>
            <person name="Leendertz F.H."/>
        </authorList>
    </citation>
    <scope>NUCLEOTIDE SEQUENCE [LARGE SCALE GENOMIC DNA]</scope>
</reference>
<dbReference type="InterPro" id="IPR027417">
    <property type="entry name" value="P-loop_NTPase"/>
</dbReference>
<proteinExistence type="predicted"/>
<evidence type="ECO:0000313" key="2">
    <source>
        <dbReference type="EMBL" id="ATN91240.1"/>
    </source>
</evidence>
<organism evidence="2 3">
    <name type="scientific">Mycobacterium phage Phasih</name>
    <dbReference type="NCBI Taxonomy" id="2041544"/>
    <lineage>
        <taxon>Viruses</taxon>
        <taxon>Duplodnaviria</taxon>
        <taxon>Heunggongvirae</taxon>
        <taxon>Uroviricota</taxon>
        <taxon>Caudoviricetes</taxon>
        <taxon>Gracegardnervirinae</taxon>
        <taxon>Cheoctovirus</taxon>
        <taxon>Cheoctovirus phasih</taxon>
    </lineage>
</organism>
<gene>
    <name evidence="2" type="ORF">SEA_PHASIH_62</name>
</gene>
<feature type="domain" description="AAA+ ATPase" evidence="1">
    <location>
        <begin position="13"/>
        <end position="175"/>
    </location>
</feature>
<keyword evidence="3" id="KW-1185">Reference proteome</keyword>
<dbReference type="InterPro" id="IPR003593">
    <property type="entry name" value="AAA+_ATPase"/>
</dbReference>